<feature type="compositionally biased region" description="Polar residues" evidence="1">
    <location>
        <begin position="213"/>
        <end position="235"/>
    </location>
</feature>
<dbReference type="Proteomes" id="UP000278807">
    <property type="component" value="Unassembled WGS sequence"/>
</dbReference>
<reference evidence="4" key="1">
    <citation type="submission" date="2016-04" db="UniProtKB">
        <authorList>
            <consortium name="WormBaseParasite"/>
        </authorList>
    </citation>
    <scope>IDENTIFICATION</scope>
</reference>
<dbReference type="SUPFAM" id="SSF54236">
    <property type="entry name" value="Ubiquitin-like"/>
    <property type="match status" value="1"/>
</dbReference>
<evidence type="ECO:0000313" key="2">
    <source>
        <dbReference type="EMBL" id="VDO12033.1"/>
    </source>
</evidence>
<evidence type="ECO:0000256" key="1">
    <source>
        <dbReference type="SAM" id="MobiDB-lite"/>
    </source>
</evidence>
<feature type="compositionally biased region" description="Low complexity" evidence="1">
    <location>
        <begin position="132"/>
        <end position="149"/>
    </location>
</feature>
<evidence type="ECO:0000313" key="4">
    <source>
        <dbReference type="WBParaSite" id="HNAJ_0001205301-mRNA-1"/>
    </source>
</evidence>
<dbReference type="Gene3D" id="3.10.20.90">
    <property type="entry name" value="Phosphatidylinositol 3-kinase Catalytic Subunit, Chain A, domain 1"/>
    <property type="match status" value="1"/>
</dbReference>
<feature type="region of interest" description="Disordered" evidence="1">
    <location>
        <begin position="199"/>
        <end position="235"/>
    </location>
</feature>
<dbReference type="InterPro" id="IPR029071">
    <property type="entry name" value="Ubiquitin-like_domsf"/>
</dbReference>
<name>A0A158QJJ1_RODNA</name>
<proteinExistence type="predicted"/>
<dbReference type="EMBL" id="UZAE01013984">
    <property type="protein sequence ID" value="VDO12033.1"/>
    <property type="molecule type" value="Genomic_DNA"/>
</dbReference>
<gene>
    <name evidence="2" type="ORF">HNAJ_LOCUS12042</name>
</gene>
<keyword evidence="3" id="KW-1185">Reference proteome</keyword>
<organism evidence="4">
    <name type="scientific">Rodentolepis nana</name>
    <name type="common">Dwarf tapeworm</name>
    <name type="synonym">Hymenolepis nana</name>
    <dbReference type="NCBI Taxonomy" id="102285"/>
    <lineage>
        <taxon>Eukaryota</taxon>
        <taxon>Metazoa</taxon>
        <taxon>Spiralia</taxon>
        <taxon>Lophotrochozoa</taxon>
        <taxon>Platyhelminthes</taxon>
        <taxon>Cestoda</taxon>
        <taxon>Eucestoda</taxon>
        <taxon>Cyclophyllidea</taxon>
        <taxon>Hymenolepididae</taxon>
        <taxon>Rodentolepis</taxon>
    </lineage>
</organism>
<protein>
    <submittedName>
        <fullName evidence="4">Ras-associating domain-containing protein</fullName>
    </submittedName>
</protein>
<sequence length="349" mass="39181">MANKGTIQDLDEWLLKLDNLQRALKSCSSSQPRRLQSPLVLPREQSVDGMLFQPVRSDRPLPAIHYHQPQTPPTVSPQRRCPQPPVRKVFPSATDPPQRKFGPSVSPVHHYFPGEQFPMPNRHSNGNIDFEQNGNNTQLQQNQQNLQQQPKPKSVRWSSEPMLSPVDMPDIPPPPAFTNGCQESEPNDTILVQQEIPSPTMQHSPLPLCRNGSPATDRSSLQSQDTYNTLTRGRSPQPSYWVGNLHFWKSLQNREGVDSLNSRTQKDSEQDKKVVLRVHQPDRTTKAVYVQSQTDAGEVVLMLAAKNFLPLSTKMALVEKVPSMKLGKIQLLEALPSSFTSSPLNSCLN</sequence>
<dbReference type="AlphaFoldDB" id="A0A158QJJ1"/>
<feature type="region of interest" description="Disordered" evidence="1">
    <location>
        <begin position="67"/>
        <end position="164"/>
    </location>
</feature>
<reference evidence="2 3" key="2">
    <citation type="submission" date="2018-11" db="EMBL/GenBank/DDBJ databases">
        <authorList>
            <consortium name="Pathogen Informatics"/>
        </authorList>
    </citation>
    <scope>NUCLEOTIDE SEQUENCE [LARGE SCALE GENOMIC DNA]</scope>
</reference>
<accession>A0A158QJJ1</accession>
<dbReference type="OrthoDB" id="6245530at2759"/>
<evidence type="ECO:0000313" key="3">
    <source>
        <dbReference type="Proteomes" id="UP000278807"/>
    </source>
</evidence>
<dbReference type="STRING" id="102285.A0A158QJJ1"/>
<dbReference type="WBParaSite" id="HNAJ_0001205301-mRNA-1">
    <property type="protein sequence ID" value="HNAJ_0001205301-mRNA-1"/>
    <property type="gene ID" value="HNAJ_0001205301"/>
</dbReference>